<dbReference type="AlphaFoldDB" id="A0A2G8LE46"/>
<dbReference type="EMBL" id="MRZV01000110">
    <property type="protein sequence ID" value="PIK58534.1"/>
    <property type="molecule type" value="Genomic_DNA"/>
</dbReference>
<comment type="caution">
    <text evidence="1">The sequence shown here is derived from an EMBL/GenBank/DDBJ whole genome shotgun (WGS) entry which is preliminary data.</text>
</comment>
<sequence>MAASSTTGLEVLLENMPDPDVGRESLWIPFMKDKLHCDEKTLLIGHSTGAVAAMRYAENNKVFGIVLVAPCVTDGGDETERLSGYFSRPWEWEKIISNAELRIAFGSSDDPLLSWSEIEEVMDKLKTDSYKYTDRGHFSGDSTFKEIVDALTVALKK</sequence>
<dbReference type="OrthoDB" id="2369073at2759"/>
<organism evidence="1 2">
    <name type="scientific">Stichopus japonicus</name>
    <name type="common">Sea cucumber</name>
    <dbReference type="NCBI Taxonomy" id="307972"/>
    <lineage>
        <taxon>Eukaryota</taxon>
        <taxon>Metazoa</taxon>
        <taxon>Echinodermata</taxon>
        <taxon>Eleutherozoa</taxon>
        <taxon>Echinozoa</taxon>
        <taxon>Holothuroidea</taxon>
        <taxon>Aspidochirotacea</taxon>
        <taxon>Aspidochirotida</taxon>
        <taxon>Stichopodidae</taxon>
        <taxon>Apostichopus</taxon>
    </lineage>
</organism>
<dbReference type="GO" id="GO:0016787">
    <property type="term" value="F:hydrolase activity"/>
    <property type="evidence" value="ECO:0007669"/>
    <property type="project" value="UniProtKB-KW"/>
</dbReference>
<evidence type="ECO:0000313" key="1">
    <source>
        <dbReference type="EMBL" id="PIK58534.1"/>
    </source>
</evidence>
<dbReference type="STRING" id="307972.A0A2G8LE46"/>
<dbReference type="SUPFAM" id="SSF53474">
    <property type="entry name" value="alpha/beta-Hydrolases"/>
    <property type="match status" value="1"/>
</dbReference>
<proteinExistence type="predicted"/>
<dbReference type="Proteomes" id="UP000230750">
    <property type="component" value="Unassembled WGS sequence"/>
</dbReference>
<keyword evidence="2" id="KW-1185">Reference proteome</keyword>
<dbReference type="InterPro" id="IPR010662">
    <property type="entry name" value="RBBP9/YdeN"/>
</dbReference>
<gene>
    <name evidence="1" type="ORF">BSL78_04559</name>
</gene>
<keyword evidence="1" id="KW-0378">Hydrolase</keyword>
<reference evidence="1 2" key="1">
    <citation type="journal article" date="2017" name="PLoS Biol.">
        <title>The sea cucumber genome provides insights into morphological evolution and visceral regeneration.</title>
        <authorList>
            <person name="Zhang X."/>
            <person name="Sun L."/>
            <person name="Yuan J."/>
            <person name="Sun Y."/>
            <person name="Gao Y."/>
            <person name="Zhang L."/>
            <person name="Li S."/>
            <person name="Dai H."/>
            <person name="Hamel J.F."/>
            <person name="Liu C."/>
            <person name="Yu Y."/>
            <person name="Liu S."/>
            <person name="Lin W."/>
            <person name="Guo K."/>
            <person name="Jin S."/>
            <person name="Xu P."/>
            <person name="Storey K.B."/>
            <person name="Huan P."/>
            <person name="Zhang T."/>
            <person name="Zhou Y."/>
            <person name="Zhang J."/>
            <person name="Lin C."/>
            <person name="Li X."/>
            <person name="Xing L."/>
            <person name="Huo D."/>
            <person name="Sun M."/>
            <person name="Wang L."/>
            <person name="Mercier A."/>
            <person name="Li F."/>
            <person name="Yang H."/>
            <person name="Xiang J."/>
        </authorList>
    </citation>
    <scope>NUCLEOTIDE SEQUENCE [LARGE SCALE GENOMIC DNA]</scope>
    <source>
        <strain evidence="1">Shaxun</strain>
        <tissue evidence="1">Muscle</tissue>
    </source>
</reference>
<accession>A0A2G8LE46</accession>
<dbReference type="Pfam" id="PF06821">
    <property type="entry name" value="Ser_hydrolase"/>
    <property type="match status" value="1"/>
</dbReference>
<dbReference type="Gene3D" id="3.40.50.1820">
    <property type="entry name" value="alpha/beta hydrolase"/>
    <property type="match status" value="1"/>
</dbReference>
<protein>
    <submittedName>
        <fullName evidence="1">Putative hydrolase RBBP9</fullName>
    </submittedName>
</protein>
<dbReference type="InterPro" id="IPR029058">
    <property type="entry name" value="AB_hydrolase_fold"/>
</dbReference>
<dbReference type="PANTHER" id="PTHR15394:SF3">
    <property type="entry name" value="SERINE HYDROLASE RBBP9"/>
    <property type="match status" value="1"/>
</dbReference>
<evidence type="ECO:0000313" key="2">
    <source>
        <dbReference type="Proteomes" id="UP000230750"/>
    </source>
</evidence>
<dbReference type="PANTHER" id="PTHR15394">
    <property type="entry name" value="SERINE HYDROLASE RBBP9"/>
    <property type="match status" value="1"/>
</dbReference>
<name>A0A2G8LE46_STIJA</name>